<proteinExistence type="predicted"/>
<evidence type="ECO:0000256" key="1">
    <source>
        <dbReference type="SAM" id="Phobius"/>
    </source>
</evidence>
<keyword evidence="1" id="KW-1133">Transmembrane helix</keyword>
<name>A0A8D8YX26_9HEMI</name>
<reference evidence="2" key="1">
    <citation type="submission" date="2021-05" db="EMBL/GenBank/DDBJ databases">
        <authorList>
            <person name="Alioto T."/>
            <person name="Alioto T."/>
            <person name="Gomez Garrido J."/>
        </authorList>
    </citation>
    <scope>NUCLEOTIDE SEQUENCE</scope>
</reference>
<evidence type="ECO:0000313" key="2">
    <source>
        <dbReference type="EMBL" id="CAG6735906.1"/>
    </source>
</evidence>
<accession>A0A8D8YX26</accession>
<sequence length="107" mass="12118">MTNDLLRVFCYYSSSFTYFLLFSPSYLSSFSDPLPPPPPPPLLPSLFLILLLIILRLSIVHLSSSSSSFTCFPVPLPFSSPSPFNLFSSFFFPPSRSDHFLHQQTSF</sequence>
<dbReference type="AlphaFoldDB" id="A0A8D8YX26"/>
<protein>
    <submittedName>
        <fullName evidence="2">Uncharacterized protein</fullName>
    </submittedName>
</protein>
<dbReference type="EMBL" id="HBUF01397279">
    <property type="protein sequence ID" value="CAG6735906.1"/>
    <property type="molecule type" value="Transcribed_RNA"/>
</dbReference>
<keyword evidence="1" id="KW-0472">Membrane</keyword>
<keyword evidence="1" id="KW-0812">Transmembrane</keyword>
<feature type="transmembrane region" description="Helical" evidence="1">
    <location>
        <begin position="5"/>
        <end position="22"/>
    </location>
</feature>
<organism evidence="2">
    <name type="scientific">Cacopsylla melanoneura</name>
    <dbReference type="NCBI Taxonomy" id="428564"/>
    <lineage>
        <taxon>Eukaryota</taxon>
        <taxon>Metazoa</taxon>
        <taxon>Ecdysozoa</taxon>
        <taxon>Arthropoda</taxon>
        <taxon>Hexapoda</taxon>
        <taxon>Insecta</taxon>
        <taxon>Pterygota</taxon>
        <taxon>Neoptera</taxon>
        <taxon>Paraneoptera</taxon>
        <taxon>Hemiptera</taxon>
        <taxon>Sternorrhyncha</taxon>
        <taxon>Psylloidea</taxon>
        <taxon>Psyllidae</taxon>
        <taxon>Psyllinae</taxon>
        <taxon>Cacopsylla</taxon>
    </lineage>
</organism>
<feature type="transmembrane region" description="Helical" evidence="1">
    <location>
        <begin position="42"/>
        <end position="59"/>
    </location>
</feature>